<evidence type="ECO:0000313" key="1">
    <source>
        <dbReference type="Ensembl" id="ENSAPOP00000011683.1"/>
    </source>
</evidence>
<sequence length="155" mass="17596">MDDQKDPSFASFLSSSTSWKFGAGSGGPTPRETLVKRQIQQLISCFKSFQKYFSLNCFPNKRESLPPSRHLGPELQTVLQGEIFLDEKRRFYDPTFKNGFSGNVLREGFVLRGVFVIGQGEQEKLLGQRDRVQRPSQHSLLSGWHAPINAIKPHK</sequence>
<dbReference type="STRING" id="80966.ENSAPOP00000011683"/>
<organism evidence="1 2">
    <name type="scientific">Acanthochromis polyacanthus</name>
    <name type="common">spiny chromis</name>
    <dbReference type="NCBI Taxonomy" id="80966"/>
    <lineage>
        <taxon>Eukaryota</taxon>
        <taxon>Metazoa</taxon>
        <taxon>Chordata</taxon>
        <taxon>Craniata</taxon>
        <taxon>Vertebrata</taxon>
        <taxon>Euteleostomi</taxon>
        <taxon>Actinopterygii</taxon>
        <taxon>Neopterygii</taxon>
        <taxon>Teleostei</taxon>
        <taxon>Neoteleostei</taxon>
        <taxon>Acanthomorphata</taxon>
        <taxon>Ovalentaria</taxon>
        <taxon>Pomacentridae</taxon>
        <taxon>Acanthochromis</taxon>
    </lineage>
</organism>
<reference evidence="1" key="1">
    <citation type="submission" date="2025-08" db="UniProtKB">
        <authorList>
            <consortium name="Ensembl"/>
        </authorList>
    </citation>
    <scope>IDENTIFICATION</scope>
</reference>
<keyword evidence="2" id="KW-1185">Reference proteome</keyword>
<accession>A0A3Q1F489</accession>
<dbReference type="InParanoid" id="A0A3Q1F489"/>
<protein>
    <submittedName>
        <fullName evidence="1">Uncharacterized protein</fullName>
    </submittedName>
</protein>
<dbReference type="AlphaFoldDB" id="A0A3Q1F489"/>
<dbReference type="Ensembl" id="ENSAPOT00000019320.1">
    <property type="protein sequence ID" value="ENSAPOP00000011683.1"/>
    <property type="gene ID" value="ENSAPOG00000014298.1"/>
</dbReference>
<reference evidence="1" key="2">
    <citation type="submission" date="2025-09" db="UniProtKB">
        <authorList>
            <consortium name="Ensembl"/>
        </authorList>
    </citation>
    <scope>IDENTIFICATION</scope>
</reference>
<evidence type="ECO:0000313" key="2">
    <source>
        <dbReference type="Proteomes" id="UP000257200"/>
    </source>
</evidence>
<name>A0A3Q1F489_9TELE</name>
<dbReference type="Proteomes" id="UP000257200">
    <property type="component" value="Unplaced"/>
</dbReference>
<proteinExistence type="predicted"/>